<evidence type="ECO:0000313" key="2">
    <source>
        <dbReference type="Proteomes" id="UP000800092"/>
    </source>
</evidence>
<dbReference type="AlphaFoldDB" id="A0A6A6H428"/>
<proteinExistence type="predicted"/>
<protein>
    <submittedName>
        <fullName evidence="1">Uncharacterized protein</fullName>
    </submittedName>
</protein>
<gene>
    <name evidence="1" type="ORF">EV356DRAFT_244111</name>
</gene>
<keyword evidence="2" id="KW-1185">Reference proteome</keyword>
<name>A0A6A6H428_VIRVR</name>
<accession>A0A6A6H428</accession>
<organism evidence="1 2">
    <name type="scientific">Viridothelium virens</name>
    <name type="common">Speckled blister lichen</name>
    <name type="synonym">Trypethelium virens</name>
    <dbReference type="NCBI Taxonomy" id="1048519"/>
    <lineage>
        <taxon>Eukaryota</taxon>
        <taxon>Fungi</taxon>
        <taxon>Dikarya</taxon>
        <taxon>Ascomycota</taxon>
        <taxon>Pezizomycotina</taxon>
        <taxon>Dothideomycetes</taxon>
        <taxon>Dothideomycetes incertae sedis</taxon>
        <taxon>Trypetheliales</taxon>
        <taxon>Trypetheliaceae</taxon>
        <taxon>Viridothelium</taxon>
    </lineage>
</organism>
<evidence type="ECO:0000313" key="1">
    <source>
        <dbReference type="EMBL" id="KAF2232745.1"/>
    </source>
</evidence>
<reference evidence="1" key="1">
    <citation type="journal article" date="2020" name="Stud. Mycol.">
        <title>101 Dothideomycetes genomes: a test case for predicting lifestyles and emergence of pathogens.</title>
        <authorList>
            <person name="Haridas S."/>
            <person name="Albert R."/>
            <person name="Binder M."/>
            <person name="Bloem J."/>
            <person name="Labutti K."/>
            <person name="Salamov A."/>
            <person name="Andreopoulos B."/>
            <person name="Baker S."/>
            <person name="Barry K."/>
            <person name="Bills G."/>
            <person name="Bluhm B."/>
            <person name="Cannon C."/>
            <person name="Castanera R."/>
            <person name="Culley D."/>
            <person name="Daum C."/>
            <person name="Ezra D."/>
            <person name="Gonzalez J."/>
            <person name="Henrissat B."/>
            <person name="Kuo A."/>
            <person name="Liang C."/>
            <person name="Lipzen A."/>
            <person name="Lutzoni F."/>
            <person name="Magnuson J."/>
            <person name="Mondo S."/>
            <person name="Nolan M."/>
            <person name="Ohm R."/>
            <person name="Pangilinan J."/>
            <person name="Park H.-J."/>
            <person name="Ramirez L."/>
            <person name="Alfaro M."/>
            <person name="Sun H."/>
            <person name="Tritt A."/>
            <person name="Yoshinaga Y."/>
            <person name="Zwiers L.-H."/>
            <person name="Turgeon B."/>
            <person name="Goodwin S."/>
            <person name="Spatafora J."/>
            <person name="Crous P."/>
            <person name="Grigoriev I."/>
        </authorList>
    </citation>
    <scope>NUCLEOTIDE SEQUENCE</scope>
    <source>
        <strain evidence="1">Tuck. ex Michener</strain>
    </source>
</reference>
<dbReference type="EMBL" id="ML991813">
    <property type="protein sequence ID" value="KAF2232745.1"/>
    <property type="molecule type" value="Genomic_DNA"/>
</dbReference>
<dbReference type="Proteomes" id="UP000800092">
    <property type="component" value="Unassembled WGS sequence"/>
</dbReference>
<sequence length="152" mass="17950">MNHCDPMQCKRYIHRRRLYITVKFRVEALRLFSNPDANIEYVKSPSFDRQAYDPKHALARWSYCTRRVDRNGDRNTKCNSMWNASTDERILFRLPRLTSNISQLRLRCLQPLALVNNLSILLCVQLPVRVQYAMSPEVVQIRGLVRLKVIES</sequence>